<keyword evidence="3" id="KW-0479">Metal-binding</keyword>
<keyword evidence="3" id="KW-0862">Zinc</keyword>
<dbReference type="PATRIC" id="fig|1219045.3.peg.2734"/>
<evidence type="ECO:0000313" key="6">
    <source>
        <dbReference type="Proteomes" id="UP000024284"/>
    </source>
</evidence>
<dbReference type="InterPro" id="IPR005511">
    <property type="entry name" value="SMP-30"/>
</dbReference>
<dbReference type="InterPro" id="IPR011042">
    <property type="entry name" value="6-blade_b-propeller_TolB-like"/>
</dbReference>
<dbReference type="GO" id="GO:0019853">
    <property type="term" value="P:L-ascorbic acid biosynthetic process"/>
    <property type="evidence" value="ECO:0007669"/>
    <property type="project" value="TreeGrafter"/>
</dbReference>
<dbReference type="InterPro" id="IPR013658">
    <property type="entry name" value="SGL"/>
</dbReference>
<dbReference type="SUPFAM" id="SSF63829">
    <property type="entry name" value="Calcium-dependent phosphotriesterase"/>
    <property type="match status" value="1"/>
</dbReference>
<organism evidence="5 6">
    <name type="scientific">Sphingobium herbicidovorans (strain ATCC 700291 / DSM 11019 / CCUG 56400 / KCTC 2939 / LMG 18315 / NBRC 16415 / MH)</name>
    <name type="common">Sphingomonas herbicidovorans</name>
    <dbReference type="NCBI Taxonomy" id="1219045"/>
    <lineage>
        <taxon>Bacteria</taxon>
        <taxon>Pseudomonadati</taxon>
        <taxon>Pseudomonadota</taxon>
        <taxon>Alphaproteobacteria</taxon>
        <taxon>Sphingomonadales</taxon>
        <taxon>Sphingomonadaceae</taxon>
        <taxon>Sphingobium</taxon>
    </lineage>
</organism>
<evidence type="ECO:0000256" key="3">
    <source>
        <dbReference type="PIRSR" id="PIRSR605511-2"/>
    </source>
</evidence>
<dbReference type="PANTHER" id="PTHR10907:SF47">
    <property type="entry name" value="REGUCALCIN"/>
    <property type="match status" value="1"/>
</dbReference>
<dbReference type="PRINTS" id="PR01790">
    <property type="entry name" value="SMP30FAMILY"/>
</dbReference>
<name>A0A086P7Y6_SPHHM</name>
<dbReference type="EMBL" id="JFZA02000026">
    <property type="protein sequence ID" value="KFG89504.1"/>
    <property type="molecule type" value="Genomic_DNA"/>
</dbReference>
<dbReference type="Pfam" id="PF08450">
    <property type="entry name" value="SGL"/>
    <property type="match status" value="1"/>
</dbReference>
<feature type="domain" description="SMP-30/Gluconolactonase/LRE-like region" evidence="4">
    <location>
        <begin position="15"/>
        <end position="256"/>
    </location>
</feature>
<comment type="caution">
    <text evidence="5">The sequence shown here is derived from an EMBL/GenBank/DDBJ whole genome shotgun (WGS) entry which is preliminary data.</text>
</comment>
<dbReference type="Gene3D" id="2.120.10.30">
    <property type="entry name" value="TolB, C-terminal domain"/>
    <property type="match status" value="1"/>
</dbReference>
<dbReference type="eggNOG" id="COG3386">
    <property type="taxonomic scope" value="Bacteria"/>
</dbReference>
<gene>
    <name evidence="5" type="ORF">BV98_002700</name>
</gene>
<dbReference type="OrthoDB" id="2633250at2"/>
<comment type="cofactor">
    <cofactor evidence="3">
        <name>Zn(2+)</name>
        <dbReference type="ChEBI" id="CHEBI:29105"/>
    </cofactor>
    <text evidence="3">Binds 1 divalent metal cation per subunit.</text>
</comment>
<feature type="binding site" evidence="3">
    <location>
        <position position="100"/>
    </location>
    <ligand>
        <name>substrate</name>
    </ligand>
</feature>
<evidence type="ECO:0000256" key="2">
    <source>
        <dbReference type="PIRSR" id="PIRSR605511-1"/>
    </source>
</evidence>
<reference evidence="5" key="1">
    <citation type="submission" date="2014-08" db="EMBL/GenBank/DDBJ databases">
        <title>Draft genome sequences of Sphingobium herbicidovorans.</title>
        <authorList>
            <person name="Gan H.M."/>
            <person name="Gan H.Y."/>
            <person name="Savka M.A."/>
        </authorList>
    </citation>
    <scope>NUCLEOTIDE SEQUENCE [LARGE SCALE GENOMIC DNA]</scope>
    <source>
        <strain evidence="5">NBRC 16415</strain>
    </source>
</reference>
<evidence type="ECO:0000259" key="4">
    <source>
        <dbReference type="Pfam" id="PF08450"/>
    </source>
</evidence>
<protein>
    <submittedName>
        <fullName evidence="5">SMP-30/gluconolaconase/LRE domain-containing protein</fullName>
    </submittedName>
</protein>
<dbReference type="Proteomes" id="UP000024284">
    <property type="component" value="Unassembled WGS sequence"/>
</dbReference>
<proteinExistence type="inferred from homology"/>
<feature type="active site" description="Proton donor/acceptor" evidence="2">
    <location>
        <position position="197"/>
    </location>
</feature>
<comment type="similarity">
    <text evidence="1">Belongs to the SMP-30/CGR1 family.</text>
</comment>
<feature type="binding site" evidence="3">
    <location>
        <position position="102"/>
    </location>
    <ligand>
        <name>substrate</name>
    </ligand>
</feature>
<dbReference type="GO" id="GO:0005509">
    <property type="term" value="F:calcium ion binding"/>
    <property type="evidence" value="ECO:0007669"/>
    <property type="project" value="TreeGrafter"/>
</dbReference>
<dbReference type="GO" id="GO:0004341">
    <property type="term" value="F:gluconolactonase activity"/>
    <property type="evidence" value="ECO:0007669"/>
    <property type="project" value="TreeGrafter"/>
</dbReference>
<dbReference type="STRING" id="76947.GCA_002080435_02629"/>
<sequence>MQDVKIIARPATDRLGEGPLWSVREQALYWVDILSQRLHCLHPSTGTLRHWDMPEPIGWVIERGQGGLMAGLKSGIYHLSLEPFVLKPALALEPGRVANRMNDAKADFAGRIWAGTMPMSCDVPAGSLYRVEPDLSFACVDTGYCVANGPAISPDGRSLFHTDSVLGNVYHFPLHGDGSLGKRELFLHFPKDWGSPDGMTFDAEGGVWIAHWGGSRISRFLADGTLDRSISLPASQITSCAFGGSSLDRLYVTSASEGLDADGGQLFEVDCGFRGMAASLFAG</sequence>
<feature type="binding site" evidence="3">
    <location>
        <position position="17"/>
    </location>
    <ligand>
        <name>a divalent metal cation</name>
        <dbReference type="ChEBI" id="CHEBI:60240"/>
    </ligand>
</feature>
<accession>A0A086P7Y6</accession>
<dbReference type="RefSeq" id="WP_037467013.1">
    <property type="nucleotide sequence ID" value="NZ_BCZD01000034.1"/>
</dbReference>
<evidence type="ECO:0000313" key="5">
    <source>
        <dbReference type="EMBL" id="KFG89504.1"/>
    </source>
</evidence>
<evidence type="ECO:0000256" key="1">
    <source>
        <dbReference type="ARBA" id="ARBA00008853"/>
    </source>
</evidence>
<feature type="binding site" evidence="3">
    <location>
        <position position="148"/>
    </location>
    <ligand>
        <name>a divalent metal cation</name>
        <dbReference type="ChEBI" id="CHEBI:60240"/>
    </ligand>
</feature>
<dbReference type="PANTHER" id="PTHR10907">
    <property type="entry name" value="REGUCALCIN"/>
    <property type="match status" value="1"/>
</dbReference>
<keyword evidence="6" id="KW-1185">Reference proteome</keyword>
<dbReference type="AlphaFoldDB" id="A0A086P7Y6"/>
<feature type="binding site" evidence="3">
    <location>
        <position position="197"/>
    </location>
    <ligand>
        <name>a divalent metal cation</name>
        <dbReference type="ChEBI" id="CHEBI:60240"/>
    </ligand>
</feature>